<gene>
    <name evidence="2" type="ORF">GHT06_010994</name>
</gene>
<keyword evidence="3" id="KW-1185">Reference proteome</keyword>
<evidence type="ECO:0000313" key="2">
    <source>
        <dbReference type="EMBL" id="KAI9563531.1"/>
    </source>
</evidence>
<keyword evidence="1" id="KW-1133">Transmembrane helix</keyword>
<comment type="caution">
    <text evidence="2">The sequence shown here is derived from an EMBL/GenBank/DDBJ whole genome shotgun (WGS) entry which is preliminary data.</text>
</comment>
<dbReference type="EMBL" id="WJBH02000002">
    <property type="protein sequence ID" value="KAI9563531.1"/>
    <property type="molecule type" value="Genomic_DNA"/>
</dbReference>
<proteinExistence type="predicted"/>
<protein>
    <submittedName>
        <fullName evidence="2">Uncharacterized protein</fullName>
    </submittedName>
</protein>
<dbReference type="Proteomes" id="UP000820818">
    <property type="component" value="Linkage Group LG2"/>
</dbReference>
<keyword evidence="1" id="KW-0472">Membrane</keyword>
<name>A0AAD5LIW2_9CRUS</name>
<accession>A0AAD5LIW2</accession>
<reference evidence="2 3" key="1">
    <citation type="submission" date="2022-05" db="EMBL/GenBank/DDBJ databases">
        <title>A multi-omics perspective on studying reproductive biology in Daphnia sinensis.</title>
        <authorList>
            <person name="Jia J."/>
        </authorList>
    </citation>
    <scope>NUCLEOTIDE SEQUENCE [LARGE SCALE GENOMIC DNA]</scope>
    <source>
        <strain evidence="2 3">WSL</strain>
    </source>
</reference>
<sequence length="170" mass="19019">MQIEGYVCILIALMSSVVAVRFYIPEVKAPMTGQGRIHDAGNGLAAYLPERYTPMPWALRQRGLTAPNVVAAYLPDQYGSIRWTPWALPARLNDPPKIASAYLPDQHSTMSWRLPLQLRERTGRSAHEVSPAYDRGALTVMPVSFTREIQTMPDQKNLETLPNDGLSRSK</sequence>
<evidence type="ECO:0000256" key="1">
    <source>
        <dbReference type="SAM" id="Phobius"/>
    </source>
</evidence>
<keyword evidence="1" id="KW-0812">Transmembrane</keyword>
<evidence type="ECO:0000313" key="3">
    <source>
        <dbReference type="Proteomes" id="UP000820818"/>
    </source>
</evidence>
<feature type="transmembrane region" description="Helical" evidence="1">
    <location>
        <begin position="6"/>
        <end position="24"/>
    </location>
</feature>
<dbReference type="AlphaFoldDB" id="A0AAD5LIW2"/>
<organism evidence="2 3">
    <name type="scientific">Daphnia sinensis</name>
    <dbReference type="NCBI Taxonomy" id="1820382"/>
    <lineage>
        <taxon>Eukaryota</taxon>
        <taxon>Metazoa</taxon>
        <taxon>Ecdysozoa</taxon>
        <taxon>Arthropoda</taxon>
        <taxon>Crustacea</taxon>
        <taxon>Branchiopoda</taxon>
        <taxon>Diplostraca</taxon>
        <taxon>Cladocera</taxon>
        <taxon>Anomopoda</taxon>
        <taxon>Daphniidae</taxon>
        <taxon>Daphnia</taxon>
        <taxon>Daphnia similis group</taxon>
    </lineage>
</organism>